<feature type="compositionally biased region" description="Acidic residues" evidence="2">
    <location>
        <begin position="177"/>
        <end position="196"/>
    </location>
</feature>
<feature type="compositionally biased region" description="Polar residues" evidence="2">
    <location>
        <begin position="211"/>
        <end position="228"/>
    </location>
</feature>
<dbReference type="VEuPathDB" id="GiardiaDB:SS50377_22467"/>
<reference evidence="4" key="2">
    <citation type="submission" date="2020-12" db="EMBL/GenBank/DDBJ databases">
        <title>New Spironucleus salmonicida genome in near-complete chromosomes.</title>
        <authorList>
            <person name="Xu F."/>
            <person name="Kurt Z."/>
            <person name="Jimenez-Gonzalez A."/>
            <person name="Astvaldsson A."/>
            <person name="Andersson J.O."/>
            <person name="Svard S.G."/>
        </authorList>
    </citation>
    <scope>NUCLEOTIDE SEQUENCE</scope>
    <source>
        <strain evidence="4">ATCC 50377</strain>
    </source>
</reference>
<feature type="region of interest" description="Disordered" evidence="2">
    <location>
        <begin position="174"/>
        <end position="228"/>
    </location>
</feature>
<evidence type="ECO:0000313" key="3">
    <source>
        <dbReference type="EMBL" id="EST42042.1"/>
    </source>
</evidence>
<dbReference type="EMBL" id="AUWU02000003">
    <property type="protein sequence ID" value="KAH0574852.1"/>
    <property type="molecule type" value="Genomic_DNA"/>
</dbReference>
<dbReference type="Proteomes" id="UP000018208">
    <property type="component" value="Unassembled WGS sequence"/>
</dbReference>
<dbReference type="EMBL" id="KI546166">
    <property type="protein sequence ID" value="EST42042.1"/>
    <property type="molecule type" value="Genomic_DNA"/>
</dbReference>
<gene>
    <name evidence="3" type="ORF">SS50377_18349</name>
    <name evidence="4" type="ORF">SS50377_22467</name>
</gene>
<evidence type="ECO:0000256" key="1">
    <source>
        <dbReference type="SAM" id="Coils"/>
    </source>
</evidence>
<organism evidence="3">
    <name type="scientific">Spironucleus salmonicida</name>
    <dbReference type="NCBI Taxonomy" id="348837"/>
    <lineage>
        <taxon>Eukaryota</taxon>
        <taxon>Metamonada</taxon>
        <taxon>Diplomonadida</taxon>
        <taxon>Hexamitidae</taxon>
        <taxon>Hexamitinae</taxon>
        <taxon>Spironucleus</taxon>
    </lineage>
</organism>
<protein>
    <submittedName>
        <fullName evidence="3">Uncharacterized protein</fullName>
    </submittedName>
</protein>
<feature type="coiled-coil region" evidence="1">
    <location>
        <begin position="251"/>
        <end position="278"/>
    </location>
</feature>
<evidence type="ECO:0000313" key="4">
    <source>
        <dbReference type="EMBL" id="KAH0574852.1"/>
    </source>
</evidence>
<dbReference type="AlphaFoldDB" id="V6LC45"/>
<evidence type="ECO:0000313" key="5">
    <source>
        <dbReference type="Proteomes" id="UP000018208"/>
    </source>
</evidence>
<proteinExistence type="predicted"/>
<sequence length="278" mass="32541">MDYIKLNKVHKLWMQGKRPKSIQYQLNLTIQEIKQLGNQTNSLEAGALSVLRGIKNNIHLGLTESIEYMIKTYKVPTTYKNLLSLYMDYKDILSSEFIIVNDFASGFPQNPPFLEVSVNGQDPINLPLKEVPWFAVGWWWLDQTKKPKNKELNNFILQHGVSTKQELRQLKLSYDESIQDSDQEEEEEEIDDEGDTQENPVLKSDQERQSRQTISQVKPISTQQSKTLFNEPKQKFTKVLQEQLQQEQIYLHKLIREMSTTDKRIEELKQKINGLNQK</sequence>
<name>V6LC45_9EUKA</name>
<reference evidence="3 4" key="1">
    <citation type="journal article" date="2014" name="PLoS Genet.">
        <title>The Genome of Spironucleus salmonicida Highlights a Fish Pathogen Adapted to Fluctuating Environments.</title>
        <authorList>
            <person name="Xu F."/>
            <person name="Jerlstrom-Hultqvist J."/>
            <person name="Einarsson E."/>
            <person name="Astvaldsson A."/>
            <person name="Svard S.G."/>
            <person name="Andersson J.O."/>
        </authorList>
    </citation>
    <scope>NUCLEOTIDE SEQUENCE</scope>
    <source>
        <strain evidence="4">ATCC 50377</strain>
    </source>
</reference>
<accession>V6LC45</accession>
<keyword evidence="1" id="KW-0175">Coiled coil</keyword>
<keyword evidence="5" id="KW-1185">Reference proteome</keyword>
<evidence type="ECO:0000256" key="2">
    <source>
        <dbReference type="SAM" id="MobiDB-lite"/>
    </source>
</evidence>